<accession>A0ABU9FWA4</accession>
<gene>
    <name evidence="1" type="ORF">V8Z71_18660</name>
</gene>
<evidence type="ECO:0000313" key="1">
    <source>
        <dbReference type="EMBL" id="MEL0610340.1"/>
    </source>
</evidence>
<organism evidence="1 2">
    <name type="scientific">Vibrio echinoideorum</name>
    <dbReference type="NCBI Taxonomy" id="2100116"/>
    <lineage>
        <taxon>Bacteria</taxon>
        <taxon>Pseudomonadati</taxon>
        <taxon>Pseudomonadota</taxon>
        <taxon>Gammaproteobacteria</taxon>
        <taxon>Vibrionales</taxon>
        <taxon>Vibrionaceae</taxon>
        <taxon>Vibrio</taxon>
    </lineage>
</organism>
<dbReference type="EMBL" id="JBANDX010000018">
    <property type="protein sequence ID" value="MEL0610340.1"/>
    <property type="molecule type" value="Genomic_DNA"/>
</dbReference>
<sequence>MSRLYINLLFLAICISFTLPVFSNELLSLSGKIKKLKSKALLSQEALLPSFIYYLPQKASRLDSNGNGVRDDIEIYISYRFIFEPNKRAAFIQMTNILDRIATDGHQSNDARQVTLWNEENAAKRCFYDQGFDDDDVEELKSYVLDSESKVRSYNDVVSYRTNLDPRVIFIVRHNLERCDQILLENQITIQSM</sequence>
<proteinExistence type="predicted"/>
<protein>
    <submittedName>
        <fullName evidence="1">Uncharacterized protein</fullName>
    </submittedName>
</protein>
<comment type="caution">
    <text evidence="1">The sequence shown here is derived from an EMBL/GenBank/DDBJ whole genome shotgun (WGS) entry which is preliminary data.</text>
</comment>
<dbReference type="Proteomes" id="UP001377160">
    <property type="component" value="Unassembled WGS sequence"/>
</dbReference>
<keyword evidence="2" id="KW-1185">Reference proteome</keyword>
<evidence type="ECO:0000313" key="2">
    <source>
        <dbReference type="Proteomes" id="UP001377160"/>
    </source>
</evidence>
<name>A0ABU9FWA4_9VIBR</name>
<dbReference type="RefSeq" id="WP_341635788.1">
    <property type="nucleotide sequence ID" value="NZ_JBANDX010000018.1"/>
</dbReference>
<reference evidence="1 2" key="1">
    <citation type="submission" date="2024-02" db="EMBL/GenBank/DDBJ databases">
        <title>Bacteria isolated from the canopy kelp, Nereocystis luetkeana.</title>
        <authorList>
            <person name="Pfister C.A."/>
            <person name="Younker I.T."/>
            <person name="Light S.H."/>
        </authorList>
    </citation>
    <scope>NUCLEOTIDE SEQUENCE [LARGE SCALE GENOMIC DNA]</scope>
    <source>
        <strain evidence="1 2">TI.1.15</strain>
    </source>
</reference>